<evidence type="ECO:0008006" key="7">
    <source>
        <dbReference type="Google" id="ProtNLM"/>
    </source>
</evidence>
<dbReference type="InterPro" id="IPR023696">
    <property type="entry name" value="Ureohydrolase_dom_sf"/>
</dbReference>
<dbReference type="PANTHER" id="PTHR11358:SF26">
    <property type="entry name" value="GUANIDINO ACID HYDROLASE, MITOCHONDRIAL"/>
    <property type="match status" value="1"/>
</dbReference>
<feature type="chain" id="PRO_5006884428" description="Agmatinase" evidence="4">
    <location>
        <begin position="19"/>
        <end position="439"/>
    </location>
</feature>
<dbReference type="Gene3D" id="3.40.800.10">
    <property type="entry name" value="Ureohydrolase domain"/>
    <property type="match status" value="1"/>
</dbReference>
<gene>
    <name evidence="5" type="ORF">AC631_05937</name>
</gene>
<keyword evidence="4" id="KW-0732">Signal</keyword>
<dbReference type="PROSITE" id="PS51409">
    <property type="entry name" value="ARGINASE_2"/>
    <property type="match status" value="1"/>
</dbReference>
<sequence length="439" mass="49297">MRLLNILSILLIATTVSANQLLADSFSDNVVYFDTPMKEDEPKLKDMWDGLWPFQGINTFAHLEHDKCLLDPALEYDIGIIGVPFDTATSYRPGARFGPRAIRAASQRQTSLRGYNQRADFNPYTSWAKILDCGDIPVTPMDNSLAFKQMNKGFEELIARRNSKNSTSTPPRYVILGGDHSVLLPHLRALHEIYGKINILHFDAHLDTWGPDKYPSFWHSKQAELNHGSMLWKANKEGLTSQTNVHAGVRTKLSGIQDYVDDDDQNFTRITADDIWIKGVQYVVDKILDTIPQDTPTYLSVDIDVLDPAFGSGTGTQEPGGWLPRELIYILRSIENLSIVGADIVEVSPAFDTAEITATNGAQVVFEVLTSMVKKGSLAHLVKNNNPKDLLEIKSNNDAKSTQYLDKQEINKLIETKLKEFEEIKFNLLSEIEQLKSTQ</sequence>
<dbReference type="PRINTS" id="PR00116">
    <property type="entry name" value="ARGINASE"/>
</dbReference>
<comment type="caution">
    <text evidence="5">The sequence shown here is derived from an EMBL/GenBank/DDBJ whole genome shotgun (WGS) entry which is preliminary data.</text>
</comment>
<feature type="signal peptide" evidence="4">
    <location>
        <begin position="1"/>
        <end position="18"/>
    </location>
</feature>
<dbReference type="Pfam" id="PF00491">
    <property type="entry name" value="Arginase"/>
    <property type="match status" value="1"/>
</dbReference>
<keyword evidence="2" id="KW-0378">Hydrolase</keyword>
<dbReference type="OrthoDB" id="288726at2759"/>
<evidence type="ECO:0000256" key="3">
    <source>
        <dbReference type="PROSITE-ProRule" id="PRU00742"/>
    </source>
</evidence>
<name>A0A0V1PQ68_9ASCO</name>
<dbReference type="FunFam" id="3.40.800.10:FF:000014">
    <property type="entry name" value="Arginase family protein"/>
    <property type="match status" value="1"/>
</dbReference>
<keyword evidence="6" id="KW-1185">Reference proteome</keyword>
<dbReference type="GO" id="GO:0046872">
    <property type="term" value="F:metal ion binding"/>
    <property type="evidence" value="ECO:0007669"/>
    <property type="project" value="UniProtKB-KW"/>
</dbReference>
<dbReference type="AlphaFoldDB" id="A0A0V1PQ68"/>
<keyword evidence="1" id="KW-0479">Metal-binding</keyword>
<comment type="similarity">
    <text evidence="3">Belongs to the arginase family.</text>
</comment>
<dbReference type="EMBL" id="LMYN01000355">
    <property type="protein sequence ID" value="KRZ98303.1"/>
    <property type="molecule type" value="Genomic_DNA"/>
</dbReference>
<evidence type="ECO:0000313" key="5">
    <source>
        <dbReference type="EMBL" id="KRZ98303.1"/>
    </source>
</evidence>
<reference evidence="5 6" key="1">
    <citation type="submission" date="2015-11" db="EMBL/GenBank/DDBJ databases">
        <title>The genome of Debaryomyces fabryi.</title>
        <authorList>
            <person name="Tafer H."/>
            <person name="Lopandic K."/>
        </authorList>
    </citation>
    <scope>NUCLEOTIDE SEQUENCE [LARGE SCALE GENOMIC DNA]</scope>
    <source>
        <strain evidence="5 6">CBS 789</strain>
    </source>
</reference>
<evidence type="ECO:0000256" key="2">
    <source>
        <dbReference type="ARBA" id="ARBA00022801"/>
    </source>
</evidence>
<evidence type="ECO:0000256" key="4">
    <source>
        <dbReference type="SAM" id="SignalP"/>
    </source>
</evidence>
<evidence type="ECO:0000256" key="1">
    <source>
        <dbReference type="ARBA" id="ARBA00022723"/>
    </source>
</evidence>
<dbReference type="SUPFAM" id="SSF52768">
    <property type="entry name" value="Arginase/deacetylase"/>
    <property type="match status" value="1"/>
</dbReference>
<dbReference type="GeneID" id="26842946"/>
<protein>
    <recommendedName>
        <fullName evidence="7">Agmatinase</fullName>
    </recommendedName>
</protein>
<dbReference type="InterPro" id="IPR006035">
    <property type="entry name" value="Ureohydrolase"/>
</dbReference>
<proteinExistence type="inferred from homology"/>
<dbReference type="Proteomes" id="UP000054251">
    <property type="component" value="Unassembled WGS sequence"/>
</dbReference>
<dbReference type="GO" id="GO:0008783">
    <property type="term" value="F:agmatinase activity"/>
    <property type="evidence" value="ECO:0007669"/>
    <property type="project" value="TreeGrafter"/>
</dbReference>
<organism evidence="5 6">
    <name type="scientific">Debaryomyces fabryi</name>
    <dbReference type="NCBI Taxonomy" id="58627"/>
    <lineage>
        <taxon>Eukaryota</taxon>
        <taxon>Fungi</taxon>
        <taxon>Dikarya</taxon>
        <taxon>Ascomycota</taxon>
        <taxon>Saccharomycotina</taxon>
        <taxon>Pichiomycetes</taxon>
        <taxon>Debaryomycetaceae</taxon>
        <taxon>Debaryomyces</taxon>
    </lineage>
</organism>
<accession>A0A0V1PQ68</accession>
<dbReference type="PANTHER" id="PTHR11358">
    <property type="entry name" value="ARGINASE/AGMATINASE"/>
    <property type="match status" value="1"/>
</dbReference>
<dbReference type="GO" id="GO:0033389">
    <property type="term" value="P:putrescine biosynthetic process from arginine, via agmatine"/>
    <property type="evidence" value="ECO:0007669"/>
    <property type="project" value="TreeGrafter"/>
</dbReference>
<evidence type="ECO:0000313" key="6">
    <source>
        <dbReference type="Proteomes" id="UP000054251"/>
    </source>
</evidence>
<dbReference type="RefSeq" id="XP_015464406.1">
    <property type="nucleotide sequence ID" value="XM_015614766.1"/>
</dbReference>
<dbReference type="CDD" id="cd11592">
    <property type="entry name" value="Agmatinase_PAH"/>
    <property type="match status" value="1"/>
</dbReference>